<dbReference type="InterPro" id="IPR009057">
    <property type="entry name" value="Homeodomain-like_sf"/>
</dbReference>
<dbReference type="PRINTS" id="PR00455">
    <property type="entry name" value="HTHTETR"/>
</dbReference>
<dbReference type="RefSeq" id="WP_377930775.1">
    <property type="nucleotide sequence ID" value="NZ_JBHUEM010000055.1"/>
</dbReference>
<name>A0ABW4LWP3_9BACI</name>
<reference evidence="7" key="1">
    <citation type="journal article" date="2019" name="Int. J. Syst. Evol. Microbiol.">
        <title>The Global Catalogue of Microorganisms (GCM) 10K type strain sequencing project: providing services to taxonomists for standard genome sequencing and annotation.</title>
        <authorList>
            <consortium name="The Broad Institute Genomics Platform"/>
            <consortium name="The Broad Institute Genome Sequencing Center for Infectious Disease"/>
            <person name="Wu L."/>
            <person name="Ma J."/>
        </authorList>
    </citation>
    <scope>NUCLEOTIDE SEQUENCE [LARGE SCALE GENOMIC DNA]</scope>
    <source>
        <strain evidence="7">CCUG 49339</strain>
    </source>
</reference>
<accession>A0ABW4LWP3</accession>
<dbReference type="EMBL" id="JBHUEM010000055">
    <property type="protein sequence ID" value="MFD1739537.1"/>
    <property type="molecule type" value="Genomic_DNA"/>
</dbReference>
<evidence type="ECO:0000313" key="6">
    <source>
        <dbReference type="EMBL" id="MFD1739537.1"/>
    </source>
</evidence>
<feature type="domain" description="HTH tetR-type" evidence="5">
    <location>
        <begin position="8"/>
        <end position="68"/>
    </location>
</feature>
<gene>
    <name evidence="6" type="ORF">ACFSCX_23940</name>
</gene>
<evidence type="ECO:0000256" key="2">
    <source>
        <dbReference type="ARBA" id="ARBA00023125"/>
    </source>
</evidence>
<evidence type="ECO:0000256" key="1">
    <source>
        <dbReference type="ARBA" id="ARBA00023015"/>
    </source>
</evidence>
<dbReference type="Proteomes" id="UP001597214">
    <property type="component" value="Unassembled WGS sequence"/>
</dbReference>
<comment type="caution">
    <text evidence="6">The sequence shown here is derived from an EMBL/GenBank/DDBJ whole genome shotgun (WGS) entry which is preliminary data.</text>
</comment>
<keyword evidence="1" id="KW-0805">Transcription regulation</keyword>
<dbReference type="PANTHER" id="PTHR30055:SF234">
    <property type="entry name" value="HTH-TYPE TRANSCRIPTIONAL REGULATOR BETI"/>
    <property type="match status" value="1"/>
</dbReference>
<organism evidence="6 7">
    <name type="scientific">Bacillus salitolerans</name>
    <dbReference type="NCBI Taxonomy" id="1437434"/>
    <lineage>
        <taxon>Bacteria</taxon>
        <taxon>Bacillati</taxon>
        <taxon>Bacillota</taxon>
        <taxon>Bacilli</taxon>
        <taxon>Bacillales</taxon>
        <taxon>Bacillaceae</taxon>
        <taxon>Bacillus</taxon>
    </lineage>
</organism>
<dbReference type="PROSITE" id="PS50977">
    <property type="entry name" value="HTH_TETR_2"/>
    <property type="match status" value="1"/>
</dbReference>
<keyword evidence="7" id="KW-1185">Reference proteome</keyword>
<dbReference type="PANTHER" id="PTHR30055">
    <property type="entry name" value="HTH-TYPE TRANSCRIPTIONAL REGULATOR RUTR"/>
    <property type="match status" value="1"/>
</dbReference>
<dbReference type="PROSITE" id="PS01081">
    <property type="entry name" value="HTH_TETR_1"/>
    <property type="match status" value="1"/>
</dbReference>
<dbReference type="InterPro" id="IPR050109">
    <property type="entry name" value="HTH-type_TetR-like_transc_reg"/>
</dbReference>
<dbReference type="Pfam" id="PF00440">
    <property type="entry name" value="TetR_N"/>
    <property type="match status" value="1"/>
</dbReference>
<sequence length="174" mass="19118">MSILAAKEDKKERIIENAVAVFAENGYYKATTGMVAKAAGVTQPYVFHFFENKEALFKAVIDRAFGRIHDTFVEAQAPAEQLIGAMGRAFEQLIQTHREEVLMVMQAHTISEPGIREHVQSIHRIMFESLTLKFEKAGIPNAKGTAAQFIGTGLLITLAEVLNLPEMIPGGDGC</sequence>
<evidence type="ECO:0000256" key="4">
    <source>
        <dbReference type="PROSITE-ProRule" id="PRU00335"/>
    </source>
</evidence>
<proteinExistence type="predicted"/>
<protein>
    <submittedName>
        <fullName evidence="6">TetR/AcrR family transcriptional regulator</fullName>
    </submittedName>
</protein>
<dbReference type="SUPFAM" id="SSF46689">
    <property type="entry name" value="Homeodomain-like"/>
    <property type="match status" value="1"/>
</dbReference>
<keyword evidence="3" id="KW-0804">Transcription</keyword>
<keyword evidence="2 4" id="KW-0238">DNA-binding</keyword>
<evidence type="ECO:0000256" key="3">
    <source>
        <dbReference type="ARBA" id="ARBA00023163"/>
    </source>
</evidence>
<dbReference type="InterPro" id="IPR001647">
    <property type="entry name" value="HTH_TetR"/>
</dbReference>
<dbReference type="Gene3D" id="1.10.357.10">
    <property type="entry name" value="Tetracycline Repressor, domain 2"/>
    <property type="match status" value="1"/>
</dbReference>
<evidence type="ECO:0000313" key="7">
    <source>
        <dbReference type="Proteomes" id="UP001597214"/>
    </source>
</evidence>
<feature type="DNA-binding region" description="H-T-H motif" evidence="4">
    <location>
        <begin position="31"/>
        <end position="50"/>
    </location>
</feature>
<evidence type="ECO:0000259" key="5">
    <source>
        <dbReference type="PROSITE" id="PS50977"/>
    </source>
</evidence>
<dbReference type="InterPro" id="IPR023772">
    <property type="entry name" value="DNA-bd_HTH_TetR-type_CS"/>
</dbReference>